<dbReference type="InterPro" id="IPR036259">
    <property type="entry name" value="MFS_trans_sf"/>
</dbReference>
<evidence type="ECO:0008006" key="5">
    <source>
        <dbReference type="Google" id="ProtNLM"/>
    </source>
</evidence>
<gene>
    <name evidence="3" type="ORF">PGTUg99_022511</name>
</gene>
<feature type="transmembrane region" description="Helical" evidence="2">
    <location>
        <begin position="377"/>
        <end position="397"/>
    </location>
</feature>
<name>A0A5B0RLF3_PUCGR</name>
<keyword evidence="2" id="KW-1133">Transmembrane helix</keyword>
<dbReference type="InterPro" id="IPR050327">
    <property type="entry name" value="Proton-linked_MCT"/>
</dbReference>
<protein>
    <recommendedName>
        <fullName evidence="5">Major facilitator superfamily (MFS) profile domain-containing protein</fullName>
    </recommendedName>
</protein>
<evidence type="ECO:0000256" key="1">
    <source>
        <dbReference type="SAM" id="MobiDB-lite"/>
    </source>
</evidence>
<accession>A0A5B0RLF3</accession>
<proteinExistence type="predicted"/>
<evidence type="ECO:0000313" key="3">
    <source>
        <dbReference type="EMBL" id="KAA1126497.1"/>
    </source>
</evidence>
<feature type="transmembrane region" description="Helical" evidence="2">
    <location>
        <begin position="212"/>
        <end position="231"/>
    </location>
</feature>
<feature type="transmembrane region" description="Helical" evidence="2">
    <location>
        <begin position="179"/>
        <end position="200"/>
    </location>
</feature>
<feature type="transmembrane region" description="Helical" evidence="2">
    <location>
        <begin position="45"/>
        <end position="71"/>
    </location>
</feature>
<evidence type="ECO:0000256" key="2">
    <source>
        <dbReference type="SAM" id="Phobius"/>
    </source>
</evidence>
<feature type="transmembrane region" description="Helical" evidence="2">
    <location>
        <begin position="313"/>
        <end position="330"/>
    </location>
</feature>
<evidence type="ECO:0000313" key="4">
    <source>
        <dbReference type="Proteomes" id="UP000325313"/>
    </source>
</evidence>
<feature type="transmembrane region" description="Helical" evidence="2">
    <location>
        <begin position="336"/>
        <end position="356"/>
    </location>
</feature>
<comment type="caution">
    <text evidence="3">The sequence shown here is derived from an EMBL/GenBank/DDBJ whole genome shotgun (WGS) entry which is preliminary data.</text>
</comment>
<dbReference type="PANTHER" id="PTHR11360">
    <property type="entry name" value="MONOCARBOXYLATE TRANSPORTER"/>
    <property type="match status" value="1"/>
</dbReference>
<sequence length="475" mass="53141">MTHEINEDPHRQSGAVDYKITEPDNGAVAIQQEPTDLPAADGGWLAWRFALVAFVIDGIVWGPTLCFGIFLPFKPYSELDPSLAALIGIRNPFFVWNTHAKQKDITRILTKSLHAPYSHYQEPPASDYSTAQVASYTDKAVFLILTQGVLYGIGGSMIYTPNLIYLSEWWVLKRGLIGGLTFSGSAVLGLAWGPMMQWILEKHSTPVTLRYYSVLWLLLVLMLLPFFHGRLPRSSRTKPESTNMEYMKLPLFWFLILVNCVQSLAFYVPVIYMPSFATSMGSSGALPLEFYSAASIPSQIIGGMASDFMDCSWILFISCMTSSISVFLMWGFCKDFAMFCGFCTIYGLFAPCYTSLWHRFSMIIAPKDPRSASIINFFLASRGVANIMTGPLSGLLLNTPTPSMKDYRGVINSCGTLLLISSLGVGMRLFYGSVPESPSKEETYETHTTSTDHWHHVTSKDLRNRKEDSYEMNNL</sequence>
<dbReference type="PANTHER" id="PTHR11360:SF287">
    <property type="entry name" value="MFS MONOCARBOXYLATE TRANSPORTER"/>
    <property type="match status" value="1"/>
</dbReference>
<keyword evidence="2" id="KW-0472">Membrane</keyword>
<organism evidence="3 4">
    <name type="scientific">Puccinia graminis f. sp. tritici</name>
    <dbReference type="NCBI Taxonomy" id="56615"/>
    <lineage>
        <taxon>Eukaryota</taxon>
        <taxon>Fungi</taxon>
        <taxon>Dikarya</taxon>
        <taxon>Basidiomycota</taxon>
        <taxon>Pucciniomycotina</taxon>
        <taxon>Pucciniomycetes</taxon>
        <taxon>Pucciniales</taxon>
        <taxon>Pucciniaceae</taxon>
        <taxon>Puccinia</taxon>
    </lineage>
</organism>
<dbReference type="Proteomes" id="UP000325313">
    <property type="component" value="Unassembled WGS sequence"/>
</dbReference>
<reference evidence="3 4" key="1">
    <citation type="submission" date="2019-05" db="EMBL/GenBank/DDBJ databases">
        <title>Emergence of the Ug99 lineage of the wheat stem rust pathogen through somatic hybridization.</title>
        <authorList>
            <person name="Li F."/>
            <person name="Upadhyaya N.M."/>
            <person name="Sperschneider J."/>
            <person name="Matny O."/>
            <person name="Nguyen-Phuc H."/>
            <person name="Mago R."/>
            <person name="Raley C."/>
            <person name="Miller M.E."/>
            <person name="Silverstein K.A.T."/>
            <person name="Henningsen E."/>
            <person name="Hirsch C.D."/>
            <person name="Visser B."/>
            <person name="Pretorius Z.A."/>
            <person name="Steffenson B.J."/>
            <person name="Schwessinger B."/>
            <person name="Dodds P.N."/>
            <person name="Figueroa M."/>
        </authorList>
    </citation>
    <scope>NUCLEOTIDE SEQUENCE [LARGE SCALE GENOMIC DNA]</scope>
    <source>
        <strain evidence="3 4">Ug99</strain>
    </source>
</reference>
<dbReference type="Gene3D" id="1.20.1250.20">
    <property type="entry name" value="MFS general substrate transporter like domains"/>
    <property type="match status" value="1"/>
</dbReference>
<keyword evidence="2" id="KW-0812">Transmembrane</keyword>
<dbReference type="EMBL" id="VDEP01000171">
    <property type="protein sequence ID" value="KAA1126497.1"/>
    <property type="molecule type" value="Genomic_DNA"/>
</dbReference>
<dbReference type="SUPFAM" id="SSF103473">
    <property type="entry name" value="MFS general substrate transporter"/>
    <property type="match status" value="1"/>
</dbReference>
<feature type="compositionally biased region" description="Basic and acidic residues" evidence="1">
    <location>
        <begin position="438"/>
        <end position="460"/>
    </location>
</feature>
<feature type="transmembrane region" description="Helical" evidence="2">
    <location>
        <begin position="409"/>
        <end position="431"/>
    </location>
</feature>
<dbReference type="AlphaFoldDB" id="A0A5B0RLF3"/>
<feature type="transmembrane region" description="Helical" evidence="2">
    <location>
        <begin position="251"/>
        <end position="272"/>
    </location>
</feature>
<feature type="transmembrane region" description="Helical" evidence="2">
    <location>
        <begin position="140"/>
        <end position="159"/>
    </location>
</feature>
<feature type="region of interest" description="Disordered" evidence="1">
    <location>
        <begin position="436"/>
        <end position="460"/>
    </location>
</feature>